<evidence type="ECO:0000313" key="2">
    <source>
        <dbReference type="Proteomes" id="UP001362999"/>
    </source>
</evidence>
<sequence length="262" mass="28685">MTGPHLLVISLIPVGDRRARTRETPKCVCACSWAHHFLPLIVAILSISLLSSYLTALLSTDIPSFADLKFSLRYCFVYLGDAESERVKLPKDVSSCTIPPTPTRPGTPVPRLSATYAYPSLLALAALVVMVRLDGSMQVESPQMHACTRVTDGVEAILGILRGMSEGRHAYGGGEGPCYLWGRSLRSSRLYLSLLWLCHPAYSIFTFPLDAAAPSPADARNTFLRGRRCCCGCMMNGLCLRRGSRRVERDMGRCRILAMDGG</sequence>
<dbReference type="AlphaFoldDB" id="A0AAW0DWJ9"/>
<dbReference type="Proteomes" id="UP001362999">
    <property type="component" value="Unassembled WGS sequence"/>
</dbReference>
<name>A0AAW0DWJ9_9AGAR</name>
<protein>
    <submittedName>
        <fullName evidence="1">Uncharacterized protein</fullName>
    </submittedName>
</protein>
<accession>A0AAW0DWJ9</accession>
<keyword evidence="2" id="KW-1185">Reference proteome</keyword>
<evidence type="ECO:0000313" key="1">
    <source>
        <dbReference type="EMBL" id="KAK7055999.1"/>
    </source>
</evidence>
<reference evidence="1 2" key="1">
    <citation type="journal article" date="2024" name="J Genomics">
        <title>Draft genome sequencing and assembly of Favolaschia claudopus CIRM-BRFM 2984 isolated from oak limbs.</title>
        <authorList>
            <person name="Navarro D."/>
            <person name="Drula E."/>
            <person name="Chaduli D."/>
            <person name="Cazenave R."/>
            <person name="Ahrendt S."/>
            <person name="Wang J."/>
            <person name="Lipzen A."/>
            <person name="Daum C."/>
            <person name="Barry K."/>
            <person name="Grigoriev I.V."/>
            <person name="Favel A."/>
            <person name="Rosso M.N."/>
            <person name="Martin F."/>
        </authorList>
    </citation>
    <scope>NUCLEOTIDE SEQUENCE [LARGE SCALE GENOMIC DNA]</scope>
    <source>
        <strain evidence="1 2">CIRM-BRFM 2984</strain>
    </source>
</reference>
<dbReference type="EMBL" id="JAWWNJ010000005">
    <property type="protein sequence ID" value="KAK7055999.1"/>
    <property type="molecule type" value="Genomic_DNA"/>
</dbReference>
<comment type="caution">
    <text evidence="1">The sequence shown here is derived from an EMBL/GenBank/DDBJ whole genome shotgun (WGS) entry which is preliminary data.</text>
</comment>
<proteinExistence type="predicted"/>
<organism evidence="1 2">
    <name type="scientific">Favolaschia claudopus</name>
    <dbReference type="NCBI Taxonomy" id="2862362"/>
    <lineage>
        <taxon>Eukaryota</taxon>
        <taxon>Fungi</taxon>
        <taxon>Dikarya</taxon>
        <taxon>Basidiomycota</taxon>
        <taxon>Agaricomycotina</taxon>
        <taxon>Agaricomycetes</taxon>
        <taxon>Agaricomycetidae</taxon>
        <taxon>Agaricales</taxon>
        <taxon>Marasmiineae</taxon>
        <taxon>Mycenaceae</taxon>
        <taxon>Favolaschia</taxon>
    </lineage>
</organism>
<gene>
    <name evidence="1" type="ORF">R3P38DRAFT_3170658</name>
</gene>